<accession>A0A1I3FH95</accession>
<keyword evidence="1" id="KW-1133">Transmembrane helix</keyword>
<dbReference type="Proteomes" id="UP000198931">
    <property type="component" value="Unassembled WGS sequence"/>
</dbReference>
<evidence type="ECO:0000256" key="1">
    <source>
        <dbReference type="SAM" id="Phobius"/>
    </source>
</evidence>
<feature type="transmembrane region" description="Helical" evidence="1">
    <location>
        <begin position="7"/>
        <end position="25"/>
    </location>
</feature>
<dbReference type="OrthoDB" id="1448612at2"/>
<dbReference type="STRING" id="1125876.SAMN05443292_1383"/>
<dbReference type="RefSeq" id="WP_090079397.1">
    <property type="nucleotide sequence ID" value="NZ_FOQT01000002.1"/>
</dbReference>
<keyword evidence="3" id="KW-1185">Reference proteome</keyword>
<sequence length="65" mass="7219">MKTIYKVFLALFVVLIAIDLYMIDWNLGFFSGENAKFMLPLAAGVLGVLFVIILNTMSKLSTSKS</sequence>
<dbReference type="EMBL" id="FOQT01000002">
    <property type="protein sequence ID" value="SFI10593.1"/>
    <property type="molecule type" value="Genomic_DNA"/>
</dbReference>
<keyword evidence="1" id="KW-0472">Membrane</keyword>
<evidence type="ECO:0000313" key="3">
    <source>
        <dbReference type="Proteomes" id="UP000198931"/>
    </source>
</evidence>
<feature type="transmembrane region" description="Helical" evidence="1">
    <location>
        <begin position="37"/>
        <end position="57"/>
    </location>
</feature>
<proteinExistence type="predicted"/>
<organism evidence="2 3">
    <name type="scientific">Halpernia frigidisoli</name>
    <dbReference type="NCBI Taxonomy" id="1125876"/>
    <lineage>
        <taxon>Bacteria</taxon>
        <taxon>Pseudomonadati</taxon>
        <taxon>Bacteroidota</taxon>
        <taxon>Flavobacteriia</taxon>
        <taxon>Flavobacteriales</taxon>
        <taxon>Weeksellaceae</taxon>
        <taxon>Chryseobacterium group</taxon>
        <taxon>Halpernia</taxon>
    </lineage>
</organism>
<reference evidence="2 3" key="1">
    <citation type="submission" date="2016-10" db="EMBL/GenBank/DDBJ databases">
        <authorList>
            <person name="de Groot N.N."/>
        </authorList>
    </citation>
    <scope>NUCLEOTIDE SEQUENCE [LARGE SCALE GENOMIC DNA]</scope>
    <source>
        <strain evidence="2 3">DSM 26000</strain>
    </source>
</reference>
<gene>
    <name evidence="2" type="ORF">SAMN05443292_1383</name>
</gene>
<evidence type="ECO:0000313" key="2">
    <source>
        <dbReference type="EMBL" id="SFI10593.1"/>
    </source>
</evidence>
<protein>
    <submittedName>
        <fullName evidence="2">Uncharacterized protein</fullName>
    </submittedName>
</protein>
<keyword evidence="1" id="KW-0812">Transmembrane</keyword>
<dbReference type="AlphaFoldDB" id="A0A1I3FH95"/>
<name>A0A1I3FH95_9FLAO</name>